<accession>A0A7S8FFJ8</accession>
<organism evidence="1 2">
    <name type="scientific">Candidatus Nitrospira kreftii</name>
    <dbReference type="NCBI Taxonomy" id="2652173"/>
    <lineage>
        <taxon>Bacteria</taxon>
        <taxon>Pseudomonadati</taxon>
        <taxon>Nitrospirota</taxon>
        <taxon>Nitrospiria</taxon>
        <taxon>Nitrospirales</taxon>
        <taxon>Nitrospiraceae</taxon>
        <taxon>Nitrospira</taxon>
    </lineage>
</organism>
<dbReference type="Proteomes" id="UP000593737">
    <property type="component" value="Chromosome"/>
</dbReference>
<dbReference type="EMBL" id="CP047423">
    <property type="protein sequence ID" value="QPD05104.1"/>
    <property type="molecule type" value="Genomic_DNA"/>
</dbReference>
<protein>
    <recommendedName>
        <fullName evidence="3">Helix-hairpin-helix DNA-binding motif class 1 domain-containing protein</fullName>
    </recommendedName>
</protein>
<dbReference type="SUPFAM" id="SSF81585">
    <property type="entry name" value="PsbU/PolX domain-like"/>
    <property type="match status" value="1"/>
</dbReference>
<dbReference type="KEGG" id="nkf:Nkreftii_002878"/>
<dbReference type="Pfam" id="PF12836">
    <property type="entry name" value="HHH_3"/>
    <property type="match status" value="1"/>
</dbReference>
<reference evidence="1 2" key="1">
    <citation type="journal article" date="2020" name="ISME J.">
        <title>Enrichment and physiological characterization of a novel comammox Nitrospira indicates ammonium inhibition of complete nitrification.</title>
        <authorList>
            <person name="Sakoula D."/>
            <person name="Koch H."/>
            <person name="Frank J."/>
            <person name="Jetten M.S.M."/>
            <person name="van Kessel M.A.H.J."/>
            <person name="Lucker S."/>
        </authorList>
    </citation>
    <scope>NUCLEOTIDE SEQUENCE [LARGE SCALE GENOMIC DNA]</scope>
    <source>
        <strain evidence="1">Comreactor17</strain>
    </source>
</reference>
<dbReference type="Gene3D" id="1.10.150.320">
    <property type="entry name" value="Photosystem II 12 kDa extrinsic protein"/>
    <property type="match status" value="1"/>
</dbReference>
<evidence type="ECO:0000313" key="2">
    <source>
        <dbReference type="Proteomes" id="UP000593737"/>
    </source>
</evidence>
<dbReference type="AlphaFoldDB" id="A0A7S8FFJ8"/>
<sequence>MININSGTFNQLKTLVGIGDTYAKRIVEGRPYQRTGELVTKQVIPQMTYDMIKDHIITRPH</sequence>
<evidence type="ECO:0000313" key="1">
    <source>
        <dbReference type="EMBL" id="QPD05104.1"/>
    </source>
</evidence>
<name>A0A7S8FFJ8_9BACT</name>
<proteinExistence type="predicted"/>
<gene>
    <name evidence="1" type="ORF">Nkreftii_002878</name>
</gene>
<evidence type="ECO:0008006" key="3">
    <source>
        <dbReference type="Google" id="ProtNLM"/>
    </source>
</evidence>